<keyword evidence="9 10" id="KW-0472">Membrane</keyword>
<dbReference type="RefSeq" id="WP_011462880.1">
    <property type="nucleotide sequence ID" value="NC_007908.1"/>
</dbReference>
<organism evidence="11 12">
    <name type="scientific">Albidiferax ferrireducens (strain ATCC BAA-621 / DSM 15236 / T118)</name>
    <name type="common">Rhodoferax ferrireducens</name>
    <dbReference type="NCBI Taxonomy" id="338969"/>
    <lineage>
        <taxon>Bacteria</taxon>
        <taxon>Pseudomonadati</taxon>
        <taxon>Pseudomonadota</taxon>
        <taxon>Betaproteobacteria</taxon>
        <taxon>Burkholderiales</taxon>
        <taxon>Comamonadaceae</taxon>
        <taxon>Rhodoferax</taxon>
    </lineage>
</organism>
<comment type="subcellular location">
    <subcellularLocation>
        <location evidence="10">Cell inner membrane</location>
    </subcellularLocation>
    <subcellularLocation>
        <location evidence="2">Cell membrane</location>
        <topology evidence="2">Single-pass membrane protein</topology>
    </subcellularLocation>
</comment>
<keyword evidence="12" id="KW-1185">Reference proteome</keyword>
<evidence type="ECO:0000256" key="3">
    <source>
        <dbReference type="ARBA" id="ARBA00008281"/>
    </source>
</evidence>
<dbReference type="eggNOG" id="COG1580">
    <property type="taxonomic scope" value="Bacteria"/>
</dbReference>
<protein>
    <recommendedName>
        <fullName evidence="10">Flagellar protein FliL</fullName>
    </recommendedName>
</protein>
<evidence type="ECO:0000313" key="12">
    <source>
        <dbReference type="Proteomes" id="UP000008332"/>
    </source>
</evidence>
<name>Q221J6_ALBFT</name>
<keyword evidence="4" id="KW-1003">Cell membrane</keyword>
<dbReference type="InterPro" id="IPR005503">
    <property type="entry name" value="FliL"/>
</dbReference>
<comment type="similarity">
    <text evidence="3 10">Belongs to the FliL family.</text>
</comment>
<comment type="function">
    <text evidence="1 10">Controls the rotational direction of flagella during chemotaxis.</text>
</comment>
<evidence type="ECO:0000256" key="6">
    <source>
        <dbReference type="ARBA" id="ARBA00022692"/>
    </source>
</evidence>
<keyword evidence="11" id="KW-0966">Cell projection</keyword>
<dbReference type="GO" id="GO:0071978">
    <property type="term" value="P:bacterial-type flagellum-dependent swarming motility"/>
    <property type="evidence" value="ECO:0007669"/>
    <property type="project" value="TreeGrafter"/>
</dbReference>
<dbReference type="GO" id="GO:0009425">
    <property type="term" value="C:bacterial-type flagellum basal body"/>
    <property type="evidence" value="ECO:0007669"/>
    <property type="project" value="InterPro"/>
</dbReference>
<gene>
    <name evidence="11" type="ordered locus">Rfer_0556</name>
</gene>
<accession>Q221J6</accession>
<dbReference type="AlphaFoldDB" id="Q221J6"/>
<dbReference type="PANTHER" id="PTHR35091:SF2">
    <property type="entry name" value="FLAGELLAR PROTEIN FLIL"/>
    <property type="match status" value="1"/>
</dbReference>
<dbReference type="GO" id="GO:0006935">
    <property type="term" value="P:chemotaxis"/>
    <property type="evidence" value="ECO:0007669"/>
    <property type="project" value="UniProtKB-KW"/>
</dbReference>
<feature type="transmembrane region" description="Helical" evidence="10">
    <location>
        <begin position="30"/>
        <end position="52"/>
    </location>
</feature>
<evidence type="ECO:0000256" key="8">
    <source>
        <dbReference type="ARBA" id="ARBA00022989"/>
    </source>
</evidence>
<dbReference type="PANTHER" id="PTHR35091">
    <property type="entry name" value="FLAGELLAR PROTEIN FLIL"/>
    <property type="match status" value="1"/>
</dbReference>
<keyword evidence="8 10" id="KW-1133">Transmembrane helix</keyword>
<keyword evidence="10" id="KW-0997">Cell inner membrane</keyword>
<evidence type="ECO:0000256" key="9">
    <source>
        <dbReference type="ARBA" id="ARBA00023136"/>
    </source>
</evidence>
<dbReference type="KEGG" id="rfr:Rfer_0556"/>
<keyword evidence="5 10" id="KW-0145">Chemotaxis</keyword>
<reference evidence="12" key="1">
    <citation type="submission" date="2006-02" db="EMBL/GenBank/DDBJ databases">
        <title>Complete sequence of chromosome of Rhodoferax ferrireducens DSM 15236.</title>
        <authorList>
            <person name="Copeland A."/>
            <person name="Lucas S."/>
            <person name="Lapidus A."/>
            <person name="Barry K."/>
            <person name="Detter J.C."/>
            <person name="Glavina del Rio T."/>
            <person name="Hammon N."/>
            <person name="Israni S."/>
            <person name="Pitluck S."/>
            <person name="Brettin T."/>
            <person name="Bruce D."/>
            <person name="Han C."/>
            <person name="Tapia R."/>
            <person name="Gilna P."/>
            <person name="Kiss H."/>
            <person name="Schmutz J."/>
            <person name="Larimer F."/>
            <person name="Land M."/>
            <person name="Kyrpides N."/>
            <person name="Ivanova N."/>
            <person name="Richardson P."/>
        </authorList>
    </citation>
    <scope>NUCLEOTIDE SEQUENCE [LARGE SCALE GENOMIC DNA]</scope>
    <source>
        <strain evidence="12">ATCC BAA-621 / DSM 15236 / T118</strain>
    </source>
</reference>
<keyword evidence="7 10" id="KW-0283">Flagellar rotation</keyword>
<evidence type="ECO:0000256" key="7">
    <source>
        <dbReference type="ARBA" id="ARBA00022779"/>
    </source>
</evidence>
<proteinExistence type="inferred from homology"/>
<evidence type="ECO:0000256" key="10">
    <source>
        <dbReference type="RuleBase" id="RU364125"/>
    </source>
</evidence>
<keyword evidence="11" id="KW-0282">Flagellum</keyword>
<evidence type="ECO:0000256" key="2">
    <source>
        <dbReference type="ARBA" id="ARBA00004162"/>
    </source>
</evidence>
<evidence type="ECO:0000256" key="4">
    <source>
        <dbReference type="ARBA" id="ARBA00022475"/>
    </source>
</evidence>
<evidence type="ECO:0000256" key="5">
    <source>
        <dbReference type="ARBA" id="ARBA00022500"/>
    </source>
</evidence>
<sequence length="199" mass="20466">MATKPDAAKPDAVKLDADEPGKKPVWRKKMLIIVIAGVMVLVSAGGGAFFFISKKRAAAAVEGTGGASAVAVEAAPKGPPVYLPLDNMVVNLADPGGEKVAQVGITLQVVDAHASESVKAYLPSIRSGVLMLISQRTAAELLTQEGKQKLAKDIWRETLIPFGGGEAGAAPAGVKKKAAKAAQAELPVVGVLFSSFIVQ</sequence>
<evidence type="ECO:0000313" key="11">
    <source>
        <dbReference type="EMBL" id="ABD68307.1"/>
    </source>
</evidence>
<keyword evidence="6 10" id="KW-0812">Transmembrane</keyword>
<dbReference type="Proteomes" id="UP000008332">
    <property type="component" value="Chromosome"/>
</dbReference>
<dbReference type="GO" id="GO:0005886">
    <property type="term" value="C:plasma membrane"/>
    <property type="evidence" value="ECO:0007669"/>
    <property type="project" value="UniProtKB-SubCell"/>
</dbReference>
<dbReference type="HOGENOM" id="CLU_099018_0_0_4"/>
<evidence type="ECO:0000256" key="1">
    <source>
        <dbReference type="ARBA" id="ARBA00002254"/>
    </source>
</evidence>
<dbReference type="STRING" id="338969.Rfer_0556"/>
<keyword evidence="11" id="KW-0969">Cilium</keyword>
<dbReference type="EMBL" id="CP000267">
    <property type="protein sequence ID" value="ABD68307.1"/>
    <property type="molecule type" value="Genomic_DNA"/>
</dbReference>
<dbReference type="Pfam" id="PF03748">
    <property type="entry name" value="FliL"/>
    <property type="match status" value="1"/>
</dbReference>